<dbReference type="RefSeq" id="WP_004297738.1">
    <property type="nucleotide sequence ID" value="NZ_DS264573.1"/>
</dbReference>
<keyword evidence="4" id="KW-0472">Membrane</keyword>
<dbReference type="PROSITE" id="PS51257">
    <property type="entry name" value="PROKAR_LIPOPROTEIN"/>
    <property type="match status" value="1"/>
</dbReference>
<proteinExistence type="inferred from homology"/>
<comment type="caution">
    <text evidence="9">The sequence shown here is derived from an EMBL/GenBank/DDBJ whole genome shotgun (WGS) entry which is preliminary data.</text>
</comment>
<evidence type="ECO:0000313" key="9">
    <source>
        <dbReference type="EMBL" id="EDO14071.1"/>
    </source>
</evidence>
<dbReference type="Pfam" id="PF14322">
    <property type="entry name" value="SusD-like_3"/>
    <property type="match status" value="1"/>
</dbReference>
<evidence type="ECO:0000313" key="10">
    <source>
        <dbReference type="Proteomes" id="UP000005475"/>
    </source>
</evidence>
<reference evidence="9 10" key="1">
    <citation type="submission" date="2007-03" db="EMBL/GenBank/DDBJ databases">
        <authorList>
            <person name="Fulton L."/>
            <person name="Clifton S."/>
            <person name="Fulton B."/>
            <person name="Xu J."/>
            <person name="Minx P."/>
            <person name="Pepin K.H."/>
            <person name="Johnson M."/>
            <person name="Thiruvilangam P."/>
            <person name="Bhonagiri V."/>
            <person name="Nash W.E."/>
            <person name="Mardis E.R."/>
            <person name="Wilson R.K."/>
        </authorList>
    </citation>
    <scope>NUCLEOTIDE SEQUENCE [LARGE SCALE GENOMIC DNA]</scope>
    <source>
        <strain evidence="10">ATCC 8483 / DSM 1896 / JCM 5824 / BCRC 10623 / CCUG 4943 / NCTC 11153</strain>
    </source>
</reference>
<dbReference type="SUPFAM" id="SSF48452">
    <property type="entry name" value="TPR-like"/>
    <property type="match status" value="1"/>
</dbReference>
<dbReference type="Proteomes" id="UP000005475">
    <property type="component" value="Unassembled WGS sequence"/>
</dbReference>
<dbReference type="GeneID" id="29453005"/>
<reference evidence="10" key="2">
    <citation type="submission" date="2007-04" db="EMBL/GenBank/DDBJ databases">
        <title>Draft genome sequence of Bacteroides ovatus (ATCC 8483).</title>
        <authorList>
            <person name="Sudarsanam P."/>
            <person name="Ley R."/>
            <person name="Guruge J."/>
            <person name="Turnbaugh P.J."/>
            <person name="Mahowald M."/>
            <person name="Liep D."/>
            <person name="Gordon J."/>
        </authorList>
    </citation>
    <scope>NUCLEOTIDE SEQUENCE [LARGE SCALE GENOMIC DNA]</scope>
    <source>
        <strain evidence="10">ATCC 8483 / DSM 1896 / JCM 5824 / BCRC 10623 / CCUG 4943 / NCTC 11153</strain>
    </source>
</reference>
<sequence>MIMTTNKYFKITTMALILSGGAALTGCADYLDTDYLFKERMTIEDIFSNRDYTNEWLAGAYNFYGDKHLQEICSQEGGSPFNFSDDMAYGDNWGSNRYGSWRNGSYGESGLNDNSKQVWQLCYKGINQAQVFLQYIDGNMQFNDVERADLRGQAYFLVAYYYWHLLRMFGPIPLLKEPVDYLQSYDEISHSRNTYDECVEYINECLLKSARDLPLRRSLQDLARPTRGAALGLRARVLLYAASPLMNGEAPEAYAAQLIDYDGKRLLPTEKDESKWAKAAAAAKDVMNLQVYSLHVASRRSTADAVNPLAFPATIEPVYDEKFSNLAWPDGWMNIDPMESYRQIFNGELAANQNKELIFSHLQNCSGDNNLRRLTFNQMPAEAKGRNTNCMTIKQLDAYYMADATNAPGKDKELGRNTDDTERLTGYMSSEVRKNYKYCDIPDDVSLQFANREPRFYASVAYSGSIWHMLDYDETLDEEPDVQVFYYRGKLSGGLATGIGIKKYVGPYDIVGAHSDVGRIRNKYTPDMRYAEILLIYAEALNELSVSYDVKSWDGSTTYSISRTPDELKKGIQPIRIRAGLHDYTDAVYSEPALFRDKLKRERQIELFAEGHRYFDLRRWLDAEVEESTIVYGYNTQCTEKMRDLFYVPVAIQSFPCAFSQKMWFWPIHHDELRRNKRLTQNPGWTYPQ</sequence>
<accession>A0AAN3ACU5</accession>
<dbReference type="InterPro" id="IPR011990">
    <property type="entry name" value="TPR-like_helical_dom_sf"/>
</dbReference>
<evidence type="ECO:0000256" key="5">
    <source>
        <dbReference type="ARBA" id="ARBA00023237"/>
    </source>
</evidence>
<feature type="chain" id="PRO_5042977073" evidence="6">
    <location>
        <begin position="26"/>
        <end position="689"/>
    </location>
</feature>
<evidence type="ECO:0000259" key="8">
    <source>
        <dbReference type="Pfam" id="PF14322"/>
    </source>
</evidence>
<organism evidence="9 10">
    <name type="scientific">Bacteroides ovatus (strain ATCC 8483 / DSM 1896 / JCM 5824 / BCRC 10623 / CCUG 4943 / NCTC 11153)</name>
    <dbReference type="NCBI Taxonomy" id="411476"/>
    <lineage>
        <taxon>Bacteria</taxon>
        <taxon>Pseudomonadati</taxon>
        <taxon>Bacteroidota</taxon>
        <taxon>Bacteroidia</taxon>
        <taxon>Bacteroidales</taxon>
        <taxon>Bacteroidaceae</taxon>
        <taxon>Bacteroides</taxon>
    </lineage>
</organism>
<dbReference type="Gene3D" id="1.25.40.390">
    <property type="match status" value="1"/>
</dbReference>
<keyword evidence="3 6" id="KW-0732">Signal</keyword>
<name>A0AAN3ACU5_BACO1</name>
<comment type="similarity">
    <text evidence="2">Belongs to the SusD family.</text>
</comment>
<dbReference type="EMBL" id="AAXF02000029">
    <property type="protein sequence ID" value="EDO14071.1"/>
    <property type="molecule type" value="Genomic_DNA"/>
</dbReference>
<evidence type="ECO:0000256" key="4">
    <source>
        <dbReference type="ARBA" id="ARBA00023136"/>
    </source>
</evidence>
<dbReference type="InterPro" id="IPR012944">
    <property type="entry name" value="SusD_RagB_dom"/>
</dbReference>
<evidence type="ECO:0000256" key="1">
    <source>
        <dbReference type="ARBA" id="ARBA00004442"/>
    </source>
</evidence>
<protein>
    <submittedName>
        <fullName evidence="9">SusD family protein</fullName>
    </submittedName>
</protein>
<dbReference type="AlphaFoldDB" id="A0AAN3ACU5"/>
<feature type="domain" description="SusD-like N-terminal" evidence="8">
    <location>
        <begin position="102"/>
        <end position="239"/>
    </location>
</feature>
<dbReference type="InterPro" id="IPR033985">
    <property type="entry name" value="SusD-like_N"/>
</dbReference>
<feature type="signal peptide" evidence="6">
    <location>
        <begin position="1"/>
        <end position="25"/>
    </location>
</feature>
<dbReference type="GO" id="GO:0009279">
    <property type="term" value="C:cell outer membrane"/>
    <property type="evidence" value="ECO:0007669"/>
    <property type="project" value="UniProtKB-SubCell"/>
</dbReference>
<gene>
    <name evidence="9" type="ORF">BACOVA_00266</name>
</gene>
<keyword evidence="5" id="KW-0998">Cell outer membrane</keyword>
<evidence type="ECO:0000259" key="7">
    <source>
        <dbReference type="Pfam" id="PF07980"/>
    </source>
</evidence>
<dbReference type="Pfam" id="PF07980">
    <property type="entry name" value="SusD_RagB"/>
    <property type="match status" value="1"/>
</dbReference>
<comment type="subcellular location">
    <subcellularLocation>
        <location evidence="1">Cell outer membrane</location>
    </subcellularLocation>
</comment>
<evidence type="ECO:0000256" key="3">
    <source>
        <dbReference type="ARBA" id="ARBA00022729"/>
    </source>
</evidence>
<feature type="domain" description="RagB/SusD" evidence="7">
    <location>
        <begin position="356"/>
        <end position="685"/>
    </location>
</feature>
<evidence type="ECO:0000256" key="6">
    <source>
        <dbReference type="SAM" id="SignalP"/>
    </source>
</evidence>
<evidence type="ECO:0000256" key="2">
    <source>
        <dbReference type="ARBA" id="ARBA00006275"/>
    </source>
</evidence>